<evidence type="ECO:0000313" key="6">
    <source>
        <dbReference type="Proteomes" id="UP000063789"/>
    </source>
</evidence>
<dbReference type="KEGG" id="goq:ACH46_13070"/>
<dbReference type="GO" id="GO:0016020">
    <property type="term" value="C:membrane"/>
    <property type="evidence" value="ECO:0007669"/>
    <property type="project" value="UniProtKB-SubCell"/>
</dbReference>
<dbReference type="EMBL" id="CP011853">
    <property type="protein sequence ID" value="ALG85239.1"/>
    <property type="molecule type" value="Genomic_DNA"/>
</dbReference>
<accession>A0A0N7FUT3</accession>
<dbReference type="PANTHER" id="PTHR37042:SF4">
    <property type="entry name" value="OUTER MEMBRANE PROTEIN RV1973"/>
    <property type="match status" value="1"/>
</dbReference>
<keyword evidence="4" id="KW-0812">Transmembrane</keyword>
<reference evidence="6" key="1">
    <citation type="submission" date="2015-06" db="EMBL/GenBank/DDBJ databases">
        <title>Complete genome sequence and metabolic analysis of phthalate degradation pathway in Gordonia sp. QH-11.</title>
        <authorList>
            <person name="Jin D."/>
            <person name="Kong X."/>
            <person name="Bai Z."/>
        </authorList>
    </citation>
    <scope>NUCLEOTIDE SEQUENCE [LARGE SCALE GENOMIC DNA]</scope>
    <source>
        <strain evidence="6">QH-11</strain>
    </source>
</reference>
<keyword evidence="2 4" id="KW-0472">Membrane</keyword>
<sequence>MATGTEEPGRDELLAENRARRAQLRAEEEAKAARKAGEDTGVDEPDLQAGDAVEDSATDEPTGESRDRQPRRLLTVLVAAVAVLAIAVGVLGYLLATAGSDSTIDDQAMNGAVDDAKTYATTVLTYSSGDYADLDKRIRAISTPEFADRYIKSSQQARQGNDEAQAKGTAEAKEAGLISLSDTTAKVLVAVDQKVTSPLVPAVGPDGMNYESRITITLTKDGDTWKLSDLTVV</sequence>
<feature type="compositionally biased region" description="Basic and acidic residues" evidence="3">
    <location>
        <begin position="7"/>
        <end position="38"/>
    </location>
</feature>
<name>A0A0N7FUT3_9ACTN</name>
<dbReference type="RefSeq" id="WP_062393311.1">
    <property type="nucleotide sequence ID" value="NZ_CP011853.1"/>
</dbReference>
<evidence type="ECO:0000313" key="5">
    <source>
        <dbReference type="EMBL" id="ALG85239.1"/>
    </source>
</evidence>
<proteinExistence type="predicted"/>
<organism evidence="5 6">
    <name type="scientific">Gordonia phthalatica</name>
    <dbReference type="NCBI Taxonomy" id="1136941"/>
    <lineage>
        <taxon>Bacteria</taxon>
        <taxon>Bacillati</taxon>
        <taxon>Actinomycetota</taxon>
        <taxon>Actinomycetes</taxon>
        <taxon>Mycobacteriales</taxon>
        <taxon>Gordoniaceae</taxon>
        <taxon>Gordonia</taxon>
    </lineage>
</organism>
<reference evidence="5 6" key="2">
    <citation type="journal article" date="2017" name="Int. J. Syst. Evol. Microbiol.">
        <title>Gordonia phthalatica sp. nov., a di-n-butyl phthalate-degrading bacterium isolated from activated sludge.</title>
        <authorList>
            <person name="Jin D."/>
            <person name="Kong X."/>
            <person name="Jia M."/>
            <person name="Yu X."/>
            <person name="Wang X."/>
            <person name="Zhuang X."/>
            <person name="Deng Y."/>
            <person name="Bai Z."/>
        </authorList>
    </citation>
    <scope>NUCLEOTIDE SEQUENCE [LARGE SCALE GENOMIC DNA]</scope>
    <source>
        <strain evidence="5 6">QH-11</strain>
    </source>
</reference>
<dbReference type="PANTHER" id="PTHR37042">
    <property type="entry name" value="OUTER MEMBRANE PROTEIN RV1973"/>
    <property type="match status" value="1"/>
</dbReference>
<keyword evidence="4" id="KW-1133">Transmembrane helix</keyword>
<evidence type="ECO:0000256" key="2">
    <source>
        <dbReference type="ARBA" id="ARBA00023136"/>
    </source>
</evidence>
<comment type="subcellular location">
    <subcellularLocation>
        <location evidence="1">Membrane</location>
    </subcellularLocation>
</comment>
<dbReference type="PATRIC" id="fig|1136941.3.peg.2661"/>
<evidence type="ECO:0000256" key="1">
    <source>
        <dbReference type="ARBA" id="ARBA00004370"/>
    </source>
</evidence>
<dbReference type="Proteomes" id="UP000063789">
    <property type="component" value="Chromosome"/>
</dbReference>
<keyword evidence="6" id="KW-1185">Reference proteome</keyword>
<feature type="transmembrane region" description="Helical" evidence="4">
    <location>
        <begin position="73"/>
        <end position="96"/>
    </location>
</feature>
<protein>
    <recommendedName>
        <fullName evidence="7">Mce-associated membrane protein</fullName>
    </recommendedName>
</protein>
<evidence type="ECO:0000256" key="3">
    <source>
        <dbReference type="SAM" id="MobiDB-lite"/>
    </source>
</evidence>
<dbReference type="AlphaFoldDB" id="A0A0N7FUT3"/>
<feature type="compositionally biased region" description="Acidic residues" evidence="3">
    <location>
        <begin position="40"/>
        <end position="62"/>
    </location>
</feature>
<dbReference type="OrthoDB" id="4377606at2"/>
<evidence type="ECO:0000256" key="4">
    <source>
        <dbReference type="SAM" id="Phobius"/>
    </source>
</evidence>
<gene>
    <name evidence="5" type="ORF">ACH46_13070</name>
</gene>
<dbReference type="STRING" id="1136941.ACH46_13070"/>
<feature type="region of interest" description="Disordered" evidence="3">
    <location>
        <begin position="1"/>
        <end position="68"/>
    </location>
</feature>
<evidence type="ECO:0008006" key="7">
    <source>
        <dbReference type="Google" id="ProtNLM"/>
    </source>
</evidence>